<reference evidence="2" key="1">
    <citation type="submission" date="2003-08" db="EMBL/GenBank/DDBJ databases">
        <authorList>
            <person name="Birren B."/>
            <person name="Nusbaum C."/>
            <person name="Abebe A."/>
            <person name="Abouelleil A."/>
            <person name="Adekoya E."/>
            <person name="Ait-zahra M."/>
            <person name="Allen N."/>
            <person name="Allen T."/>
            <person name="An P."/>
            <person name="Anderson M."/>
            <person name="Anderson S."/>
            <person name="Arachchi H."/>
            <person name="Armbruster J."/>
            <person name="Bachantsang P."/>
            <person name="Baldwin J."/>
            <person name="Barry A."/>
            <person name="Bayul T."/>
            <person name="Blitshsteyn B."/>
            <person name="Bloom T."/>
            <person name="Blye J."/>
            <person name="Boguslavskiy L."/>
            <person name="Borowsky M."/>
            <person name="Boukhgalter B."/>
            <person name="Brunache A."/>
            <person name="Butler J."/>
            <person name="Calixte N."/>
            <person name="Calvo S."/>
            <person name="Camarata J."/>
            <person name="Campo K."/>
            <person name="Chang J."/>
            <person name="Cheshatsang Y."/>
            <person name="Citroen M."/>
            <person name="Collymore A."/>
            <person name="Considine T."/>
            <person name="Cook A."/>
            <person name="Cooke P."/>
            <person name="Corum B."/>
            <person name="Cuomo C."/>
            <person name="David R."/>
            <person name="Dawoe T."/>
            <person name="Degray S."/>
            <person name="Dodge S."/>
            <person name="Dooley K."/>
            <person name="Dorje P."/>
            <person name="Dorjee K."/>
            <person name="Dorris L."/>
            <person name="Duffey N."/>
            <person name="Dupes A."/>
            <person name="Elkins T."/>
            <person name="Engels R."/>
            <person name="Erickson J."/>
            <person name="Farina A."/>
            <person name="Faro S."/>
            <person name="Ferreira P."/>
            <person name="Fischer H."/>
            <person name="Fitzgerald M."/>
            <person name="Foley K."/>
            <person name="Gage D."/>
            <person name="Galagan J."/>
            <person name="Gearin G."/>
            <person name="Gnerre S."/>
            <person name="Gnirke A."/>
            <person name="Goyette A."/>
            <person name="Graham J."/>
            <person name="Grandbois E."/>
            <person name="Gyaltsen K."/>
            <person name="Hafez N."/>
            <person name="Hagopian D."/>
            <person name="Hagos B."/>
            <person name="Hall J."/>
            <person name="Hatcher B."/>
            <person name="Heller A."/>
            <person name="Higgins H."/>
            <person name="Honan T."/>
            <person name="Horn A."/>
            <person name="Houde N."/>
            <person name="Hughes L."/>
            <person name="Hulme W."/>
            <person name="Husby E."/>
            <person name="Iliev I."/>
            <person name="Jaffe D."/>
            <person name="Jones C."/>
            <person name="Kamal M."/>
            <person name="Kamat A."/>
            <person name="Kamvysselis M."/>
            <person name="Karlsson E."/>
            <person name="Kells C."/>
            <person name="Kieu A."/>
            <person name="Kisner P."/>
            <person name="Kodira C."/>
            <person name="Kulbokas E."/>
            <person name="Labutti K."/>
            <person name="Lama D."/>
            <person name="Landers T."/>
            <person name="Leger J."/>
            <person name="Levine S."/>
            <person name="Lewis D."/>
            <person name="Lewis T."/>
            <person name="Lindblad-toh K."/>
            <person name="Liu X."/>
            <person name="Lokyitsang T."/>
            <person name="Lokyitsang Y."/>
            <person name="Lucien O."/>
            <person name="Lui A."/>
            <person name="Ma L.J."/>
            <person name="Mabbitt R."/>
            <person name="Macdonald J."/>
            <person name="Maclean C."/>
            <person name="Major J."/>
            <person name="Manning J."/>
            <person name="Marabella R."/>
            <person name="Maru K."/>
            <person name="Matthews C."/>
            <person name="Mauceli E."/>
            <person name="Mccarthy M."/>
            <person name="Mcdonough S."/>
            <person name="Mcghee T."/>
            <person name="Meldrim J."/>
            <person name="Meneus L."/>
            <person name="Mesirov J."/>
            <person name="Mihalev A."/>
            <person name="Mihova T."/>
            <person name="Mikkelsen T."/>
            <person name="Mlenga V."/>
            <person name="Moru K."/>
            <person name="Mozes J."/>
            <person name="Mulrain L."/>
            <person name="Munson G."/>
            <person name="Naylor J."/>
            <person name="Newes C."/>
            <person name="Nguyen C."/>
            <person name="Nguyen N."/>
            <person name="Nguyen T."/>
            <person name="Nicol R."/>
            <person name="Nielsen C."/>
            <person name="Nizzari M."/>
            <person name="Norbu C."/>
            <person name="Norbu N."/>
            <person name="O'donnell P."/>
            <person name="Okoawo O."/>
            <person name="O'leary S."/>
            <person name="Omotosho B."/>
            <person name="O'neill K."/>
            <person name="Osman S."/>
            <person name="Parker S."/>
            <person name="Perrin D."/>
            <person name="Phunkhang P."/>
            <person name="Piqani B."/>
            <person name="Purcell S."/>
            <person name="Rachupka T."/>
            <person name="Ramasamy U."/>
            <person name="Rameau R."/>
            <person name="Ray V."/>
            <person name="Raymond C."/>
            <person name="Retta R."/>
            <person name="Richardson S."/>
            <person name="Rise C."/>
            <person name="Rodriguez J."/>
            <person name="Rogers J."/>
            <person name="Rogov P."/>
            <person name="Rutman M."/>
            <person name="Schupbach R."/>
            <person name="Seaman C."/>
            <person name="Settipalli S."/>
            <person name="Sharpe T."/>
            <person name="Sheridan J."/>
            <person name="Sherpa N."/>
            <person name="Shi J."/>
            <person name="Smirnov S."/>
            <person name="Smith C."/>
            <person name="Sougnez C."/>
            <person name="Spencer B."/>
            <person name="Stalker J."/>
            <person name="Stange-thomann N."/>
            <person name="Stavropoulos S."/>
            <person name="Stetson K."/>
            <person name="Stone C."/>
            <person name="Stone S."/>
            <person name="Stubbs M."/>
            <person name="Talamas J."/>
            <person name="Tchuinga P."/>
            <person name="Tenzing P."/>
            <person name="Tesfaye S."/>
            <person name="Theodore J."/>
            <person name="Thoulutsang Y."/>
            <person name="Topham K."/>
            <person name="Towey S."/>
            <person name="Tsamla T."/>
            <person name="Tsomo N."/>
            <person name="Vallee D."/>
            <person name="Vassiliev H."/>
            <person name="Venkataraman V."/>
            <person name="Vinson J."/>
            <person name="Vo A."/>
            <person name="Wade C."/>
            <person name="Wang S."/>
            <person name="Wangchuk T."/>
            <person name="Wangdi T."/>
            <person name="Whittaker C."/>
            <person name="Wilkinson J."/>
            <person name="Wu Y."/>
            <person name="Wyman D."/>
            <person name="Yadav S."/>
            <person name="Yang S."/>
            <person name="Yang X."/>
            <person name="Yeager S."/>
            <person name="Yee E."/>
            <person name="Young G."/>
            <person name="Zainoun J."/>
            <person name="Zembeck L."/>
            <person name="Zimmer A."/>
            <person name="Zody M."/>
            <person name="Lander E."/>
        </authorList>
    </citation>
    <scope>NUCLEOTIDE SEQUENCE [LARGE SCALE GENOMIC DNA]</scope>
</reference>
<evidence type="ECO:0008006" key="3">
    <source>
        <dbReference type="Google" id="ProtNLM"/>
    </source>
</evidence>
<dbReference type="PANTHER" id="PTHR14679">
    <property type="entry name" value="GEM-ASSOCIATED PROTEIN 7"/>
    <property type="match status" value="1"/>
</dbReference>
<dbReference type="STRING" id="51511.ENSCSAVP00000007497"/>
<dbReference type="eggNOG" id="ENOG502S59N">
    <property type="taxonomic scope" value="Eukaryota"/>
</dbReference>
<sequence length="86" mass="9842">MDFIDEQSARTLLRKKFLKSLNFAIGKDAVFQLHENTEVTGKFKACDYNPLQILVEDLKTPTGKMKESLLRTSDVICFTVDIENET</sequence>
<dbReference type="GO" id="GO:0000387">
    <property type="term" value="P:spliceosomal snRNP assembly"/>
    <property type="evidence" value="ECO:0007669"/>
    <property type="project" value="TreeGrafter"/>
</dbReference>
<dbReference type="AlphaFoldDB" id="H2YQ89"/>
<dbReference type="Ensembl" id="ENSCSAVT00000007596.1">
    <property type="protein sequence ID" value="ENSCSAVP00000007497.1"/>
    <property type="gene ID" value="ENSCSAVG00000004480.1"/>
</dbReference>
<dbReference type="Proteomes" id="UP000007875">
    <property type="component" value="Unassembled WGS sequence"/>
</dbReference>
<dbReference type="GeneTree" id="ENSGT00390000018039"/>
<dbReference type="PANTHER" id="PTHR14679:SF1">
    <property type="entry name" value="GEM-ASSOCIATED PROTEIN 7"/>
    <property type="match status" value="1"/>
</dbReference>
<reference evidence="1" key="3">
    <citation type="submission" date="2025-09" db="UniProtKB">
        <authorList>
            <consortium name="Ensembl"/>
        </authorList>
    </citation>
    <scope>IDENTIFICATION</scope>
</reference>
<reference evidence="1" key="2">
    <citation type="submission" date="2025-08" db="UniProtKB">
        <authorList>
            <consortium name="Ensembl"/>
        </authorList>
    </citation>
    <scope>IDENTIFICATION</scope>
</reference>
<dbReference type="HOGENOM" id="CLU_172073_1_0_1"/>
<proteinExistence type="predicted"/>
<dbReference type="GO" id="GO:0034719">
    <property type="term" value="C:SMN-Sm protein complex"/>
    <property type="evidence" value="ECO:0007669"/>
    <property type="project" value="InterPro"/>
</dbReference>
<dbReference type="Gene3D" id="2.30.30.100">
    <property type="match status" value="1"/>
</dbReference>
<organism evidence="1 2">
    <name type="scientific">Ciona savignyi</name>
    <name type="common">Pacific transparent sea squirt</name>
    <dbReference type="NCBI Taxonomy" id="51511"/>
    <lineage>
        <taxon>Eukaryota</taxon>
        <taxon>Metazoa</taxon>
        <taxon>Chordata</taxon>
        <taxon>Tunicata</taxon>
        <taxon>Ascidiacea</taxon>
        <taxon>Phlebobranchia</taxon>
        <taxon>Cionidae</taxon>
        <taxon>Ciona</taxon>
    </lineage>
</organism>
<evidence type="ECO:0000313" key="1">
    <source>
        <dbReference type="Ensembl" id="ENSCSAVP00000007497.1"/>
    </source>
</evidence>
<dbReference type="InParanoid" id="H2YQ89"/>
<keyword evidence="2" id="KW-1185">Reference proteome</keyword>
<dbReference type="InterPro" id="IPR020338">
    <property type="entry name" value="SMN_gemin7"/>
</dbReference>
<evidence type="ECO:0000313" key="2">
    <source>
        <dbReference type="Proteomes" id="UP000007875"/>
    </source>
</evidence>
<dbReference type="CDD" id="cd11677">
    <property type="entry name" value="Gemin7"/>
    <property type="match status" value="1"/>
</dbReference>
<dbReference type="Pfam" id="PF11095">
    <property type="entry name" value="Gemin7"/>
    <property type="match status" value="1"/>
</dbReference>
<accession>H2YQ89</accession>
<name>H2YQ89_CIOSA</name>
<dbReference type="OMA" id="MHERTQV"/>
<protein>
    <recommendedName>
        <fullName evidence="3">Gem-associated protein 7</fullName>
    </recommendedName>
</protein>